<proteinExistence type="predicted"/>
<evidence type="ECO:0000256" key="4">
    <source>
        <dbReference type="ARBA" id="ARBA00022989"/>
    </source>
</evidence>
<evidence type="ECO:0000313" key="8">
    <source>
        <dbReference type="Proteomes" id="UP001597440"/>
    </source>
</evidence>
<evidence type="ECO:0000256" key="1">
    <source>
        <dbReference type="ARBA" id="ARBA00004651"/>
    </source>
</evidence>
<name>A0ABW5L3L2_9SPHI</name>
<dbReference type="Pfam" id="PF03706">
    <property type="entry name" value="LPG_synthase_TM"/>
    <property type="match status" value="1"/>
</dbReference>
<evidence type="ECO:0000256" key="6">
    <source>
        <dbReference type="SAM" id="Phobius"/>
    </source>
</evidence>
<comment type="subcellular location">
    <subcellularLocation>
        <location evidence="1">Cell membrane</location>
        <topology evidence="1">Multi-pass membrane protein</topology>
    </subcellularLocation>
</comment>
<reference evidence="8" key="1">
    <citation type="journal article" date="2019" name="Int. J. Syst. Evol. Microbiol.">
        <title>The Global Catalogue of Microorganisms (GCM) 10K type strain sequencing project: providing services to taxonomists for standard genome sequencing and annotation.</title>
        <authorList>
            <consortium name="The Broad Institute Genomics Platform"/>
            <consortium name="The Broad Institute Genome Sequencing Center for Infectious Disease"/>
            <person name="Wu L."/>
            <person name="Ma J."/>
        </authorList>
    </citation>
    <scope>NUCLEOTIDE SEQUENCE [LARGE SCALE GENOMIC DNA]</scope>
    <source>
        <strain evidence="8">KCTC 52298</strain>
    </source>
</reference>
<evidence type="ECO:0000256" key="2">
    <source>
        <dbReference type="ARBA" id="ARBA00022475"/>
    </source>
</evidence>
<keyword evidence="8" id="KW-1185">Reference proteome</keyword>
<dbReference type="EMBL" id="JBHULD010000014">
    <property type="protein sequence ID" value="MFD2555817.1"/>
    <property type="molecule type" value="Genomic_DNA"/>
</dbReference>
<keyword evidence="4 6" id="KW-1133">Transmembrane helix</keyword>
<feature type="transmembrane region" description="Helical" evidence="6">
    <location>
        <begin position="128"/>
        <end position="147"/>
    </location>
</feature>
<feature type="transmembrane region" description="Helical" evidence="6">
    <location>
        <begin position="307"/>
        <end position="326"/>
    </location>
</feature>
<organism evidence="7 8">
    <name type="scientific">Sphingobacterium tabacisoli</name>
    <dbReference type="NCBI Taxonomy" id="2044855"/>
    <lineage>
        <taxon>Bacteria</taxon>
        <taxon>Pseudomonadati</taxon>
        <taxon>Bacteroidota</taxon>
        <taxon>Sphingobacteriia</taxon>
        <taxon>Sphingobacteriales</taxon>
        <taxon>Sphingobacteriaceae</taxon>
        <taxon>Sphingobacterium</taxon>
    </lineage>
</organism>
<dbReference type="Proteomes" id="UP001597440">
    <property type="component" value="Unassembled WGS sequence"/>
</dbReference>
<feature type="transmembrane region" description="Helical" evidence="6">
    <location>
        <begin position="221"/>
        <end position="250"/>
    </location>
</feature>
<dbReference type="InterPro" id="IPR022791">
    <property type="entry name" value="L-PG_synthase/AglD"/>
</dbReference>
<comment type="caution">
    <text evidence="7">The sequence shown here is derived from an EMBL/GenBank/DDBJ whole genome shotgun (WGS) entry which is preliminary data.</text>
</comment>
<accession>A0ABW5L3L2</accession>
<feature type="transmembrane region" description="Helical" evidence="6">
    <location>
        <begin position="46"/>
        <end position="68"/>
    </location>
</feature>
<dbReference type="PANTHER" id="PTHR39087:SF2">
    <property type="entry name" value="UPF0104 MEMBRANE PROTEIN MJ1595"/>
    <property type="match status" value="1"/>
</dbReference>
<protein>
    <submittedName>
        <fullName evidence="7">Lysylphosphatidylglycerol synthase domain-containing protein</fullName>
    </submittedName>
</protein>
<feature type="transmembrane region" description="Helical" evidence="6">
    <location>
        <begin position="12"/>
        <end position="34"/>
    </location>
</feature>
<keyword evidence="3 6" id="KW-0812">Transmembrane</keyword>
<dbReference type="RefSeq" id="WP_210354110.1">
    <property type="nucleotide sequence ID" value="NZ_JAEQMU010000001.1"/>
</dbReference>
<keyword evidence="2" id="KW-1003">Cell membrane</keyword>
<keyword evidence="5 6" id="KW-0472">Membrane</keyword>
<feature type="transmembrane region" description="Helical" evidence="6">
    <location>
        <begin position="159"/>
        <end position="180"/>
    </location>
</feature>
<evidence type="ECO:0000313" key="7">
    <source>
        <dbReference type="EMBL" id="MFD2555817.1"/>
    </source>
</evidence>
<gene>
    <name evidence="7" type="ORF">ACFSQW_15560</name>
</gene>
<evidence type="ECO:0000256" key="3">
    <source>
        <dbReference type="ARBA" id="ARBA00022692"/>
    </source>
</evidence>
<evidence type="ECO:0000256" key="5">
    <source>
        <dbReference type="ARBA" id="ARBA00023136"/>
    </source>
</evidence>
<dbReference type="PANTHER" id="PTHR39087">
    <property type="entry name" value="UPF0104 MEMBRANE PROTEIN MJ1595"/>
    <property type="match status" value="1"/>
</dbReference>
<sequence length="340" mass="38352">MGKLISGRQFLKVAIILIAIVSIGLFIAHTDFITLKRQLQQVGFQFIYILLLTFTAYFIGTIAWWLCLGRQRKNTSLLQLFAIRQVGETLALYNPTSVIAGDLLKAQLLKPYGINQEIALKSVTSSRITATLSQISLFVIAMIWLLADTGHRPQAKELTWIISATITILLLIKIALFIALSRSVDHVPIKDDSSIWKKTITALSITFYNCKIFFQQDKKNFWYSYLFFALHWVIGSIELYLLLLFIGYPIHIMDGLVLDMSIIVIKSIGAAVPGQIGIEELANKITLDMIGIKNATLWISISILRRFRQLIWCVIGLLLAIFLKALHGQSRVKQVPLSTD</sequence>